<comment type="caution">
    <text evidence="2">The sequence shown here is derived from an EMBL/GenBank/DDBJ whole genome shotgun (WGS) entry which is preliminary data.</text>
</comment>
<evidence type="ECO:0000256" key="1">
    <source>
        <dbReference type="SAM" id="MobiDB-lite"/>
    </source>
</evidence>
<dbReference type="SUPFAM" id="SSF56672">
    <property type="entry name" value="DNA/RNA polymerases"/>
    <property type="match status" value="1"/>
</dbReference>
<feature type="compositionally biased region" description="Polar residues" evidence="1">
    <location>
        <begin position="159"/>
        <end position="176"/>
    </location>
</feature>
<accession>A0AA47MP56</accession>
<dbReference type="Proteomes" id="UP001174136">
    <property type="component" value="Unassembled WGS sequence"/>
</dbReference>
<name>A0AA47MP56_MERPO</name>
<sequence>MDATKLSYHGDKTNQIYLTTSGSPRKVLREDKATTKLRIVFDASSHENCCPSLNDCLLTGPNLNPALLDIALADGDKDAVRFLWLHGPTIKDCDDELRIMRMNRVLFGVSPSPFLLAATIRKHLQQYETEQPKTVKALRESYVDDYIASSCDVEEAYSVTTGVSPNSPTSGVSPSPTRRLPTFTHRDPIQLSRQSGFPIPPFSGFPTHTTPKSHFFSPKSPSHSTTQEKTITQTSQSPPTSSDSDNL</sequence>
<feature type="compositionally biased region" description="Low complexity" evidence="1">
    <location>
        <begin position="204"/>
        <end position="225"/>
    </location>
</feature>
<dbReference type="EMBL" id="JAOPHQ010003411">
    <property type="protein sequence ID" value="KAK0143567.1"/>
    <property type="molecule type" value="Genomic_DNA"/>
</dbReference>
<gene>
    <name evidence="2" type="ORF">N1851_018306</name>
</gene>
<evidence type="ECO:0000313" key="2">
    <source>
        <dbReference type="EMBL" id="KAK0143567.1"/>
    </source>
</evidence>
<dbReference type="InterPro" id="IPR043502">
    <property type="entry name" value="DNA/RNA_pol_sf"/>
</dbReference>
<protein>
    <submittedName>
        <fullName evidence="2">Uncharacterized protein</fullName>
    </submittedName>
</protein>
<feature type="region of interest" description="Disordered" evidence="1">
    <location>
        <begin position="159"/>
        <end position="247"/>
    </location>
</feature>
<evidence type="ECO:0000313" key="3">
    <source>
        <dbReference type="Proteomes" id="UP001174136"/>
    </source>
</evidence>
<proteinExistence type="predicted"/>
<organism evidence="2 3">
    <name type="scientific">Merluccius polli</name>
    <name type="common">Benguela hake</name>
    <name type="synonym">Merluccius cadenati</name>
    <dbReference type="NCBI Taxonomy" id="89951"/>
    <lineage>
        <taxon>Eukaryota</taxon>
        <taxon>Metazoa</taxon>
        <taxon>Chordata</taxon>
        <taxon>Craniata</taxon>
        <taxon>Vertebrata</taxon>
        <taxon>Euteleostomi</taxon>
        <taxon>Actinopterygii</taxon>
        <taxon>Neopterygii</taxon>
        <taxon>Teleostei</taxon>
        <taxon>Neoteleostei</taxon>
        <taxon>Acanthomorphata</taxon>
        <taxon>Zeiogadaria</taxon>
        <taxon>Gadariae</taxon>
        <taxon>Gadiformes</taxon>
        <taxon>Gadoidei</taxon>
        <taxon>Merlucciidae</taxon>
        <taxon>Merluccius</taxon>
    </lineage>
</organism>
<reference evidence="2" key="1">
    <citation type="journal article" date="2023" name="Front. Mar. Sci.">
        <title>A new Merluccius polli reference genome to investigate the effects of global change in West African waters.</title>
        <authorList>
            <person name="Mateo J.L."/>
            <person name="Blanco-Fernandez C."/>
            <person name="Garcia-Vazquez E."/>
            <person name="Machado-Schiaffino G."/>
        </authorList>
    </citation>
    <scope>NUCLEOTIDE SEQUENCE</scope>
    <source>
        <strain evidence="2">C29</strain>
        <tissue evidence="2">Fin</tissue>
    </source>
</reference>
<dbReference type="AlphaFoldDB" id="A0AA47MP56"/>
<keyword evidence="3" id="KW-1185">Reference proteome</keyword>
<feature type="compositionally biased region" description="Low complexity" evidence="1">
    <location>
        <begin position="232"/>
        <end position="247"/>
    </location>
</feature>